<dbReference type="GO" id="GO:1990002">
    <property type="term" value="F:methylglyoxal reductase (NADPH) (acetol producing) activity"/>
    <property type="evidence" value="ECO:0007669"/>
    <property type="project" value="TreeGrafter"/>
</dbReference>
<dbReference type="Pfam" id="PF25137">
    <property type="entry name" value="ADH_Fe_C"/>
    <property type="match status" value="1"/>
</dbReference>
<evidence type="ECO:0000313" key="6">
    <source>
        <dbReference type="EMBL" id="AAZ46898.1"/>
    </source>
</evidence>
<evidence type="ECO:0000259" key="5">
    <source>
        <dbReference type="Pfam" id="PF25137"/>
    </source>
</evidence>
<feature type="domain" description="Fe-containing alcohol dehydrogenase-like C-terminal" evidence="5">
    <location>
        <begin position="191"/>
        <end position="362"/>
    </location>
</feature>
<dbReference type="PANTHER" id="PTHR43633:SF1">
    <property type="entry name" value="ALCOHOL DEHYDROGENASE YQHD"/>
    <property type="match status" value="1"/>
</dbReference>
<dbReference type="KEGG" id="dar:Daro_2158"/>
<dbReference type="SUPFAM" id="SSF56796">
    <property type="entry name" value="Dehydroquinate synthase-like"/>
    <property type="match status" value="1"/>
</dbReference>
<dbReference type="EMBL" id="CP000089">
    <property type="protein sequence ID" value="AAZ46898.1"/>
    <property type="molecule type" value="Genomic_DNA"/>
</dbReference>
<dbReference type="STRING" id="159087.Daro_2158"/>
<dbReference type="Pfam" id="PF00465">
    <property type="entry name" value="Fe-ADH"/>
    <property type="match status" value="1"/>
</dbReference>
<dbReference type="GO" id="GO:0046872">
    <property type="term" value="F:metal ion binding"/>
    <property type="evidence" value="ECO:0007669"/>
    <property type="project" value="InterPro"/>
</dbReference>
<dbReference type="InterPro" id="IPR001670">
    <property type="entry name" value="ADH_Fe/GldA"/>
</dbReference>
<dbReference type="CDD" id="cd08187">
    <property type="entry name" value="BDH"/>
    <property type="match status" value="1"/>
</dbReference>
<keyword evidence="3" id="KW-0560">Oxidoreductase</keyword>
<evidence type="ECO:0000256" key="1">
    <source>
        <dbReference type="ARBA" id="ARBA00001962"/>
    </source>
</evidence>
<dbReference type="eggNOG" id="COG1979">
    <property type="taxonomic scope" value="Bacteria"/>
</dbReference>
<dbReference type="HOGENOM" id="CLU_007207_0_4_4"/>
<dbReference type="GO" id="GO:0005829">
    <property type="term" value="C:cytosol"/>
    <property type="evidence" value="ECO:0007669"/>
    <property type="project" value="TreeGrafter"/>
</dbReference>
<evidence type="ECO:0000256" key="2">
    <source>
        <dbReference type="ARBA" id="ARBA00007358"/>
    </source>
</evidence>
<name>Q47E33_DECAR</name>
<dbReference type="AlphaFoldDB" id="Q47E33"/>
<comment type="cofactor">
    <cofactor evidence="1">
        <name>Fe cation</name>
        <dbReference type="ChEBI" id="CHEBI:24875"/>
    </cofactor>
</comment>
<dbReference type="GO" id="GO:0008106">
    <property type="term" value="F:alcohol dehydrogenase (NADP+) activity"/>
    <property type="evidence" value="ECO:0007669"/>
    <property type="project" value="TreeGrafter"/>
</dbReference>
<evidence type="ECO:0000256" key="3">
    <source>
        <dbReference type="ARBA" id="ARBA00023002"/>
    </source>
</evidence>
<dbReference type="GO" id="GO:1990362">
    <property type="term" value="F:butanol dehydrogenase (NAD+) activity"/>
    <property type="evidence" value="ECO:0007669"/>
    <property type="project" value="InterPro"/>
</dbReference>
<gene>
    <name evidence="6" type="ordered locus">Daro_2158</name>
</gene>
<evidence type="ECO:0000259" key="4">
    <source>
        <dbReference type="Pfam" id="PF00465"/>
    </source>
</evidence>
<dbReference type="InterPro" id="IPR056798">
    <property type="entry name" value="ADH_Fe_C"/>
</dbReference>
<dbReference type="PANTHER" id="PTHR43633">
    <property type="entry name" value="ALCOHOL DEHYDROGENASE YQHD"/>
    <property type="match status" value="1"/>
</dbReference>
<protein>
    <submittedName>
        <fullName evidence="6">Iron-containing alcohol dehydrogenase</fullName>
    </submittedName>
</protein>
<proteinExistence type="inferred from homology"/>
<accession>Q47E33</accession>
<reference evidence="6" key="1">
    <citation type="submission" date="2005-08" db="EMBL/GenBank/DDBJ databases">
        <title>Complete sequence of Dechloromonas aromatica RCB.</title>
        <authorList>
            <person name="Salinero K.K."/>
            <person name="Copeland A."/>
            <person name="Lucas S."/>
            <person name="Lapidus A."/>
            <person name="Barry K."/>
            <person name="Detter J.C."/>
            <person name="Glavina T."/>
            <person name="Hammon N."/>
            <person name="Israni S."/>
            <person name="Pitluck S."/>
            <person name="Di Bartolo G."/>
            <person name="Trong S."/>
            <person name="Schmutz J."/>
            <person name="Larimer F."/>
            <person name="Land M."/>
            <person name="Ivanova N."/>
            <person name="Richardson P."/>
        </authorList>
    </citation>
    <scope>NUCLEOTIDE SEQUENCE</scope>
    <source>
        <strain evidence="6">RCB</strain>
    </source>
</reference>
<dbReference type="Gene3D" id="3.40.50.1970">
    <property type="match status" value="1"/>
</dbReference>
<comment type="similarity">
    <text evidence="2">Belongs to the iron-containing alcohol dehydrogenase family.</text>
</comment>
<dbReference type="InterPro" id="IPR044731">
    <property type="entry name" value="BDH-like"/>
</dbReference>
<sequence length="385" mass="41756">MPHLFDFSYHNPTQIHFGLNSFSKLKELVPQGARVLMLYGGGSIKKNGVYEQVTQALSGHQVVECAGVEPNPTFETLNRAVDLVRAEKLDFILAVGGGSVSDGAKYIACAALYDGDGWDIVSSKHKVERALPVGVVLTLAATGSESNAGAVVTRAANHEKRVFYVQPARPRFAILNPQVLASLPDRQLENGVVDAFVHVCEQYLTYPVGALVQDGYAEAVMRALKTLADTFEQRRDIGWLQNLMWAANQALCGIIGVGVPTDWATHRMAVELTALYGIDHGRTLAIIQPALLRETIEAKRAKLEQMGRAVFGLTQPSAETTIAAIESFYRSLNMPLHLGDTDANDPEAATRVMQALRDHGNAALGGHAELDEAKTERIIRAACSK</sequence>
<dbReference type="OrthoDB" id="9778433at2"/>
<feature type="domain" description="Alcohol dehydrogenase iron-type/glycerol dehydrogenase GldA" evidence="4">
    <location>
        <begin position="12"/>
        <end position="177"/>
    </location>
</feature>
<dbReference type="Gene3D" id="1.20.1090.10">
    <property type="entry name" value="Dehydroquinate synthase-like - alpha domain"/>
    <property type="match status" value="1"/>
</dbReference>
<dbReference type="FunFam" id="3.40.50.1970:FF:000003">
    <property type="entry name" value="Alcohol dehydrogenase, iron-containing"/>
    <property type="match status" value="1"/>
</dbReference>
<organism evidence="6">
    <name type="scientific">Dechloromonas aromatica (strain RCB)</name>
    <dbReference type="NCBI Taxonomy" id="159087"/>
    <lineage>
        <taxon>Bacteria</taxon>
        <taxon>Pseudomonadati</taxon>
        <taxon>Pseudomonadota</taxon>
        <taxon>Betaproteobacteria</taxon>
        <taxon>Rhodocyclales</taxon>
        <taxon>Azonexaceae</taxon>
        <taxon>Dechloromonas</taxon>
    </lineage>
</organism>